<dbReference type="Proteomes" id="UP000460257">
    <property type="component" value="Unassembled WGS sequence"/>
</dbReference>
<evidence type="ECO:0000313" key="1">
    <source>
        <dbReference type="EMBL" id="MQN00829.1"/>
    </source>
</evidence>
<dbReference type="AlphaFoldDB" id="A0A6N7IX81"/>
<dbReference type="EMBL" id="VOGC01000002">
    <property type="protein sequence ID" value="MQN00829.1"/>
    <property type="molecule type" value="Genomic_DNA"/>
</dbReference>
<proteinExistence type="predicted"/>
<sequence>MRPLVEDFFAWVKTFDSKTISSTKLRAALNYAKNQEYYLNLP</sequence>
<gene>
    <name evidence="1" type="ORF">FRC54_02400</name>
</gene>
<reference evidence="1" key="1">
    <citation type="journal article" date="2020" name="Appl. Environ. Microbiol.">
        <title>Medium-Chain Fatty Acid Synthesis by 'Candidatus Weimeria bifida' gen. nov., sp. nov., and 'Candidatus Pseudoramibacter fermentans' sp. nov.</title>
        <authorList>
            <person name="Scarborough M.J."/>
            <person name="Myers K.S."/>
            <person name="Donohue T.J."/>
            <person name="Noguera D.R."/>
        </authorList>
    </citation>
    <scope>NUCLEOTIDE SEQUENCE</scope>
    <source>
        <strain evidence="1">LCO1.1</strain>
    </source>
</reference>
<organism evidence="1 2">
    <name type="scientific">Candidatus Weimeria bifida</name>
    <dbReference type="NCBI Taxonomy" id="2599074"/>
    <lineage>
        <taxon>Bacteria</taxon>
        <taxon>Bacillati</taxon>
        <taxon>Bacillota</taxon>
        <taxon>Clostridia</taxon>
        <taxon>Lachnospirales</taxon>
        <taxon>Lachnospiraceae</taxon>
        <taxon>Candidatus Weimeria</taxon>
    </lineage>
</organism>
<evidence type="ECO:0008006" key="3">
    <source>
        <dbReference type="Google" id="ProtNLM"/>
    </source>
</evidence>
<accession>A0A6N7IX81</accession>
<comment type="caution">
    <text evidence="1">The sequence shown here is derived from an EMBL/GenBank/DDBJ whole genome shotgun (WGS) entry which is preliminary data.</text>
</comment>
<protein>
    <recommendedName>
        <fullName evidence="3">Transposase</fullName>
    </recommendedName>
</protein>
<keyword evidence="2" id="KW-1185">Reference proteome</keyword>
<name>A0A6N7IX81_9FIRM</name>
<evidence type="ECO:0000313" key="2">
    <source>
        <dbReference type="Proteomes" id="UP000460257"/>
    </source>
</evidence>